<protein>
    <recommendedName>
        <fullName evidence="10">M18 family aminopeptidase</fullName>
        <ecNumber evidence="10">3.4.11.-</ecNumber>
    </recommendedName>
</protein>
<reference evidence="12" key="1">
    <citation type="submission" date="2016-10" db="EMBL/GenBank/DDBJ databases">
        <authorList>
            <person name="Varghese N."/>
            <person name="Submissions S."/>
        </authorList>
    </citation>
    <scope>NUCLEOTIDE SEQUENCE [LARGE SCALE GENOMIC DNA]</scope>
    <source>
        <strain evidence="12">VPI 5359</strain>
    </source>
</reference>
<gene>
    <name evidence="11" type="ORF">SAMN04488579_11541</name>
</gene>
<dbReference type="OrthoDB" id="9764268at2"/>
<dbReference type="RefSeq" id="WP_090245817.1">
    <property type="nucleotide sequence ID" value="NZ_FNOU01000015.1"/>
</dbReference>
<dbReference type="EC" id="3.4.11.-" evidence="10"/>
<sequence>MRQEGSRTISQEMMTFIKDHPTSFHVVAGMGEMLEAAGYTRLLESAPWSLVAGGKYYVTRNGSALMAFQIPRTDYNGFMIMASHSDAPTFKLKENPEIKTAGAYTTLNVELYGGAILSPWFDRPLSIAGRLLVRDGETIRTQLVKIDRDLVLIPNLAIHMNREVNAGYKYNVQRDLLPLYGGGDARSIQRVMAEAAGVSPEAIIGSDLYLYNRTAPSIWGEGEEFMSSPRLDDTQCAYSSLRGFLESAPIHSVAVHAVFDNEEVGSSTKQGAASTFLKDTLMRINAGLGRSETEYLRALAQSFMLSADNGHALHPNYADKTDPVNQPVLGGGVIIKYSANQKYTTDGVSAALCKTLCEAGDIPHQVFVNRSDILGGSTLGNLSGNQVAINTVDVGLAQLAMHSPYETGAVSDTACMVALARQLFDSSLVETGAGEYTFV</sequence>
<keyword evidence="12" id="KW-1185">Reference proteome</keyword>
<keyword evidence="5 9" id="KW-0479">Metal-binding</keyword>
<dbReference type="GO" id="GO:0006508">
    <property type="term" value="P:proteolysis"/>
    <property type="evidence" value="ECO:0007669"/>
    <property type="project" value="UniProtKB-KW"/>
</dbReference>
<name>A0A1H3GV60_EUBBA</name>
<organism evidence="11 12">
    <name type="scientific">Eubacterium barkeri</name>
    <name type="common">Clostridium barkeri</name>
    <dbReference type="NCBI Taxonomy" id="1528"/>
    <lineage>
        <taxon>Bacteria</taxon>
        <taxon>Bacillati</taxon>
        <taxon>Bacillota</taxon>
        <taxon>Clostridia</taxon>
        <taxon>Eubacteriales</taxon>
        <taxon>Eubacteriaceae</taxon>
        <taxon>Eubacterium</taxon>
    </lineage>
</organism>
<dbReference type="EMBL" id="FNOU01000015">
    <property type="protein sequence ID" value="SDY07131.1"/>
    <property type="molecule type" value="Genomic_DNA"/>
</dbReference>
<dbReference type="SUPFAM" id="SSF53187">
    <property type="entry name" value="Zn-dependent exopeptidases"/>
    <property type="match status" value="1"/>
</dbReference>
<dbReference type="Gene3D" id="2.30.250.10">
    <property type="entry name" value="Aminopeptidase i, Domain 2"/>
    <property type="match status" value="1"/>
</dbReference>
<evidence type="ECO:0000313" key="11">
    <source>
        <dbReference type="EMBL" id="SDY07131.1"/>
    </source>
</evidence>
<evidence type="ECO:0000256" key="2">
    <source>
        <dbReference type="ARBA" id="ARBA00008290"/>
    </source>
</evidence>
<keyword evidence="3 9" id="KW-0031">Aminopeptidase</keyword>
<dbReference type="Pfam" id="PF02127">
    <property type="entry name" value="Peptidase_M18"/>
    <property type="match status" value="1"/>
</dbReference>
<dbReference type="GO" id="GO:0008237">
    <property type="term" value="F:metallopeptidase activity"/>
    <property type="evidence" value="ECO:0007669"/>
    <property type="project" value="UniProtKB-KW"/>
</dbReference>
<keyword evidence="6 9" id="KW-0378">Hydrolase</keyword>
<keyword evidence="8 9" id="KW-0482">Metalloprotease</keyword>
<comment type="similarity">
    <text evidence="2 9">Belongs to the peptidase M18 family.</text>
</comment>
<dbReference type="Gene3D" id="3.40.630.10">
    <property type="entry name" value="Zn peptidases"/>
    <property type="match status" value="1"/>
</dbReference>
<evidence type="ECO:0000256" key="5">
    <source>
        <dbReference type="ARBA" id="ARBA00022723"/>
    </source>
</evidence>
<evidence type="ECO:0000256" key="8">
    <source>
        <dbReference type="ARBA" id="ARBA00023049"/>
    </source>
</evidence>
<dbReference type="SUPFAM" id="SSF101821">
    <property type="entry name" value="Aminopeptidase/glucanase lid domain"/>
    <property type="match status" value="1"/>
</dbReference>
<evidence type="ECO:0000256" key="3">
    <source>
        <dbReference type="ARBA" id="ARBA00022438"/>
    </source>
</evidence>
<proteinExistence type="inferred from homology"/>
<accession>A0A1H3GV60</accession>
<evidence type="ECO:0000256" key="6">
    <source>
        <dbReference type="ARBA" id="ARBA00022801"/>
    </source>
</evidence>
<evidence type="ECO:0000256" key="1">
    <source>
        <dbReference type="ARBA" id="ARBA00001947"/>
    </source>
</evidence>
<dbReference type="Proteomes" id="UP000199652">
    <property type="component" value="Unassembled WGS sequence"/>
</dbReference>
<dbReference type="AlphaFoldDB" id="A0A1H3GV60"/>
<dbReference type="InterPro" id="IPR023358">
    <property type="entry name" value="Peptidase_M18_dom2"/>
</dbReference>
<evidence type="ECO:0000313" key="12">
    <source>
        <dbReference type="Proteomes" id="UP000199652"/>
    </source>
</evidence>
<evidence type="ECO:0000256" key="9">
    <source>
        <dbReference type="RuleBase" id="RU004386"/>
    </source>
</evidence>
<dbReference type="GO" id="GO:0004177">
    <property type="term" value="F:aminopeptidase activity"/>
    <property type="evidence" value="ECO:0007669"/>
    <property type="project" value="UniProtKB-KW"/>
</dbReference>
<evidence type="ECO:0000256" key="7">
    <source>
        <dbReference type="ARBA" id="ARBA00022833"/>
    </source>
</evidence>
<comment type="cofactor">
    <cofactor evidence="1 10">
        <name>Zn(2+)</name>
        <dbReference type="ChEBI" id="CHEBI:29105"/>
    </cofactor>
</comment>
<keyword evidence="4 9" id="KW-0645">Protease</keyword>
<dbReference type="STRING" id="1528.SAMN04488579_11541"/>
<dbReference type="PRINTS" id="PR00932">
    <property type="entry name" value="AMINO1PTASE"/>
</dbReference>
<dbReference type="InterPro" id="IPR001948">
    <property type="entry name" value="Peptidase_M18"/>
</dbReference>
<dbReference type="GO" id="GO:0005737">
    <property type="term" value="C:cytoplasm"/>
    <property type="evidence" value="ECO:0007669"/>
    <property type="project" value="UniProtKB-ARBA"/>
</dbReference>
<evidence type="ECO:0000256" key="4">
    <source>
        <dbReference type="ARBA" id="ARBA00022670"/>
    </source>
</evidence>
<dbReference type="NCBIfam" id="NF002759">
    <property type="entry name" value="PRK02813.1"/>
    <property type="match status" value="1"/>
</dbReference>
<dbReference type="GO" id="GO:0008270">
    <property type="term" value="F:zinc ion binding"/>
    <property type="evidence" value="ECO:0007669"/>
    <property type="project" value="InterPro"/>
</dbReference>
<keyword evidence="7 9" id="KW-0862">Zinc</keyword>
<dbReference type="PANTHER" id="PTHR28570">
    <property type="entry name" value="ASPARTYL AMINOPEPTIDASE"/>
    <property type="match status" value="1"/>
</dbReference>
<dbReference type="PANTHER" id="PTHR28570:SF3">
    <property type="entry name" value="ASPARTYL AMINOPEPTIDASE"/>
    <property type="match status" value="1"/>
</dbReference>
<dbReference type="CDD" id="cd05658">
    <property type="entry name" value="M18_DAP"/>
    <property type="match status" value="1"/>
</dbReference>
<evidence type="ECO:0000256" key="10">
    <source>
        <dbReference type="RuleBase" id="RU004387"/>
    </source>
</evidence>